<gene>
    <name evidence="4" type="ORF">C9374_003968</name>
</gene>
<reference evidence="4 5" key="1">
    <citation type="journal article" date="2018" name="BMC Genomics">
        <title>The genome of Naegleria lovaniensis, the basis for a comparative approach to unravel pathogenicity factors of the human pathogenic amoeba N. fowleri.</title>
        <authorList>
            <person name="Liechti N."/>
            <person name="Schurch N."/>
            <person name="Bruggmann R."/>
            <person name="Wittwer M."/>
        </authorList>
    </citation>
    <scope>NUCLEOTIDE SEQUENCE [LARGE SCALE GENOMIC DNA]</scope>
    <source>
        <strain evidence="4 5">ATCC 30569</strain>
    </source>
</reference>
<dbReference type="GO" id="GO:0009190">
    <property type="term" value="P:cyclic nucleotide biosynthetic process"/>
    <property type="evidence" value="ECO:0007669"/>
    <property type="project" value="InterPro"/>
</dbReference>
<organism evidence="4 5">
    <name type="scientific">Naegleria lovaniensis</name>
    <name type="common">Amoeba</name>
    <dbReference type="NCBI Taxonomy" id="51637"/>
    <lineage>
        <taxon>Eukaryota</taxon>
        <taxon>Discoba</taxon>
        <taxon>Heterolobosea</taxon>
        <taxon>Tetramitia</taxon>
        <taxon>Eutetramitia</taxon>
        <taxon>Vahlkampfiidae</taxon>
        <taxon>Naegleria</taxon>
    </lineage>
</organism>
<feature type="region of interest" description="Disordered" evidence="1">
    <location>
        <begin position="480"/>
        <end position="534"/>
    </location>
</feature>
<feature type="domain" description="Guanylate cyclase" evidence="3">
    <location>
        <begin position="627"/>
        <end position="686"/>
    </location>
</feature>
<dbReference type="GO" id="GO:0035556">
    <property type="term" value="P:intracellular signal transduction"/>
    <property type="evidence" value="ECO:0007669"/>
    <property type="project" value="InterPro"/>
</dbReference>
<feature type="compositionally biased region" description="Low complexity" evidence="1">
    <location>
        <begin position="24"/>
        <end position="37"/>
    </location>
</feature>
<dbReference type="Gene3D" id="3.30.70.1230">
    <property type="entry name" value="Nucleotide cyclase"/>
    <property type="match status" value="1"/>
</dbReference>
<protein>
    <recommendedName>
        <fullName evidence="3">Guanylate cyclase domain-containing protein</fullName>
    </recommendedName>
</protein>
<comment type="caution">
    <text evidence="4">The sequence shown here is derived from an EMBL/GenBank/DDBJ whole genome shotgun (WGS) entry which is preliminary data.</text>
</comment>
<keyword evidence="5" id="KW-1185">Reference proteome</keyword>
<dbReference type="InterPro" id="IPR001054">
    <property type="entry name" value="A/G_cyclase"/>
</dbReference>
<evidence type="ECO:0000259" key="3">
    <source>
        <dbReference type="PROSITE" id="PS50125"/>
    </source>
</evidence>
<accession>A0AA88H6J4</accession>
<feature type="transmembrane region" description="Helical" evidence="2">
    <location>
        <begin position="389"/>
        <end position="413"/>
    </location>
</feature>
<name>A0AA88H6J4_NAELO</name>
<evidence type="ECO:0000313" key="5">
    <source>
        <dbReference type="Proteomes" id="UP000816034"/>
    </source>
</evidence>
<dbReference type="PROSITE" id="PS50125">
    <property type="entry name" value="GUANYLATE_CYCLASE_2"/>
    <property type="match status" value="1"/>
</dbReference>
<evidence type="ECO:0000256" key="1">
    <source>
        <dbReference type="SAM" id="MobiDB-lite"/>
    </source>
</evidence>
<dbReference type="Pfam" id="PF00211">
    <property type="entry name" value="Guanylate_cyc"/>
    <property type="match status" value="1"/>
</dbReference>
<feature type="transmembrane region" description="Helical" evidence="2">
    <location>
        <begin position="57"/>
        <end position="81"/>
    </location>
</feature>
<dbReference type="Proteomes" id="UP000816034">
    <property type="component" value="Unassembled WGS sequence"/>
</dbReference>
<proteinExistence type="predicted"/>
<sequence length="836" mass="94121">MGKQKVHPQDHDEDDHHHQHDQPLESVLSSSSLLPSSQNKSKKDRPLVLSTLLSVRLFLIVVITLLVVFTALSIWLAAYLVNEQTALESLNVLISNMNQKVEYFINGELKPMMSLAKELADDYNYNYIDANDNITNYMFAKINTYNLSIITLCFAEQGNDHLYGYGRETDNSLYYVRKRQQDSFLLKFPVDNVTGVINPTFNLKVPYAVGKTLFYRESKAYLNLYPNGFFGSVSKLPAGGPQTFYFSSYVYNRTSTMSNSNKTFAGVAKINLTLAAIAQFLQTLKVLEKGYIILSEYASDYILGSSLNIPELEFVRVVATNVTTRNAGAVFKKLLQASNATTPIITTIEEQGQRYIVSSSPYILSNLQWRMTLVFDEAEIKKGIITSSYVILGVSLGVGLCGVVMSIVLGWIITNPFVKLQQDFKKIEVLDLMNIKPRSSVFTESRRIYLSLTETVQWLSEFRAFLPDYVLNQLQASSSEQFSEEEPTKEVPTNARTEKVTSPQESMYSKKEVPSERESSLKGAESNLSFKRPHDNKPQVDVNLFKLGLSLKPCCVVHILVNFGAMAEGRISSEDVEIFQGMISKLISGISTTCKTVRGDLQIKFYNEYQVVFSDKNCTVTALETCLKLLTQLSSLNDQLAKTQQSSISVHIGLASGDALQGNVGTTQMRHFVTVGNVVNRAKTMSLIGQERGCSVVIDNVSFRANKDSYVCRPIDRYCENTTSNQQDSSSISTVYELIKKNVIHGDEWFYELEQQKENSKFEKYGEMFTRLFEKNHANGSLQFSEVTEVRDYLAENNHDRVTRNLLQLVEQACYQNNASVLSSYYCNVGNGIVKQ</sequence>
<feature type="compositionally biased region" description="Basic and acidic residues" evidence="1">
    <location>
        <begin position="7"/>
        <end position="23"/>
    </location>
</feature>
<feature type="region of interest" description="Disordered" evidence="1">
    <location>
        <begin position="1"/>
        <end position="41"/>
    </location>
</feature>
<dbReference type="InterPro" id="IPR029787">
    <property type="entry name" value="Nucleotide_cyclase"/>
</dbReference>
<feature type="compositionally biased region" description="Basic and acidic residues" evidence="1">
    <location>
        <begin position="508"/>
        <end position="520"/>
    </location>
</feature>
<evidence type="ECO:0000313" key="4">
    <source>
        <dbReference type="EMBL" id="KAG2394204.1"/>
    </source>
</evidence>
<dbReference type="AlphaFoldDB" id="A0AA88H6J4"/>
<evidence type="ECO:0000256" key="2">
    <source>
        <dbReference type="SAM" id="Phobius"/>
    </source>
</evidence>
<dbReference type="Gene3D" id="3.30.450.20">
    <property type="entry name" value="PAS domain"/>
    <property type="match status" value="1"/>
</dbReference>
<keyword evidence="2" id="KW-0472">Membrane</keyword>
<dbReference type="GeneID" id="68096423"/>
<dbReference type="RefSeq" id="XP_044556098.1">
    <property type="nucleotide sequence ID" value="XM_044693554.1"/>
</dbReference>
<keyword evidence="2" id="KW-0812">Transmembrane</keyword>
<keyword evidence="2" id="KW-1133">Transmembrane helix</keyword>
<dbReference type="EMBL" id="PYSW02000001">
    <property type="protein sequence ID" value="KAG2394204.1"/>
    <property type="molecule type" value="Genomic_DNA"/>
</dbReference>
<dbReference type="SUPFAM" id="SSF55073">
    <property type="entry name" value="Nucleotide cyclase"/>
    <property type="match status" value="1"/>
</dbReference>